<organism evidence="1 2">
    <name type="scientific">Tanacetum coccineum</name>
    <dbReference type="NCBI Taxonomy" id="301880"/>
    <lineage>
        <taxon>Eukaryota</taxon>
        <taxon>Viridiplantae</taxon>
        <taxon>Streptophyta</taxon>
        <taxon>Embryophyta</taxon>
        <taxon>Tracheophyta</taxon>
        <taxon>Spermatophyta</taxon>
        <taxon>Magnoliopsida</taxon>
        <taxon>eudicotyledons</taxon>
        <taxon>Gunneridae</taxon>
        <taxon>Pentapetalae</taxon>
        <taxon>asterids</taxon>
        <taxon>campanulids</taxon>
        <taxon>Asterales</taxon>
        <taxon>Asteraceae</taxon>
        <taxon>Asteroideae</taxon>
        <taxon>Anthemideae</taxon>
        <taxon>Anthemidinae</taxon>
        <taxon>Tanacetum</taxon>
    </lineage>
</organism>
<dbReference type="Pfam" id="PF13650">
    <property type="entry name" value="Asp_protease_2"/>
    <property type="match status" value="1"/>
</dbReference>
<name>A0ABQ4ZB04_9ASTR</name>
<dbReference type="InterPro" id="IPR021109">
    <property type="entry name" value="Peptidase_aspartic_dom_sf"/>
</dbReference>
<accession>A0ABQ4ZB04</accession>
<dbReference type="GO" id="GO:0003964">
    <property type="term" value="F:RNA-directed DNA polymerase activity"/>
    <property type="evidence" value="ECO:0007669"/>
    <property type="project" value="UniProtKB-KW"/>
</dbReference>
<sequence>MRTRSSSNLIVKSSTILKRRNRRRSKQIVKLELRTIVETPVDTMADTPADGNLLNCTPLDALTIIENKLKVRTSRNKPVVSKVSDTTSSSTPAYLAKITALTDAVKAMLLQNNTPSPTPVKAIEETCVTCGGPHPYYECLAINGNTFNASTATQTYNQVGDLKAITTRSGVSYDGPTIPPTSSPLLKEVEREPEATKDKVQTTSTTHVQPLVVQVPIPEPNFLQIFQKLYFDISFADALLHIPKFASTFKSLLSNKEKLFELANTSLNENCSAVLLKKFPEKLGEPRRFLIPCDFHGLKSCKALADLGASINLMPLSVWKKLSLPDRTPTLMTLELATRTVAYLAGIAEDVCVQVGKFTFPADFVVVDYDVDSCVPFILGRPFLRTAHALVDVHEEELILRDGDEKLIFHADSISKHPHTHGNESINMISFIEITCEDRFPKVLKLKKSNHPSSGSTTPLSDSLPSLTPFETRGDILLLEKLLNDDPSSPLPSKELHFEELKMIKYSINDSPPLNVLKVNSVTFSNPLFDANDDFTSSNDESLPEEDVPEENFKIYSNPLFEFDDKYISSGINPLFNEVLEDIKNKDYYVSNLDEPALLVTPLSGTNEDEYFDPGGNIDEIDADVSIDIKDDYHDLERDIIYLRSLFINDIIPNLPPEVFLDHDPKSLTDEPKIDNLKIKENVRFTFEDCQYLSLTFVIKIFLPFLTYPVNSLFFSPSRVRTSFLTPASSLIVSIP</sequence>
<keyword evidence="1" id="KW-0695">RNA-directed DNA polymerase</keyword>
<dbReference type="CDD" id="cd00303">
    <property type="entry name" value="retropepsin_like"/>
    <property type="match status" value="1"/>
</dbReference>
<keyword evidence="2" id="KW-1185">Reference proteome</keyword>
<keyword evidence="1" id="KW-0548">Nucleotidyltransferase</keyword>
<protein>
    <submittedName>
        <fullName evidence="1">Reverse transcriptase domain-containing protein</fullName>
    </submittedName>
</protein>
<dbReference type="EMBL" id="BQNB010011186">
    <property type="protein sequence ID" value="GJS87285.1"/>
    <property type="molecule type" value="Genomic_DNA"/>
</dbReference>
<proteinExistence type="predicted"/>
<dbReference type="Gene3D" id="2.40.70.10">
    <property type="entry name" value="Acid Proteases"/>
    <property type="match status" value="1"/>
</dbReference>
<reference evidence="1" key="2">
    <citation type="submission" date="2022-01" db="EMBL/GenBank/DDBJ databases">
        <authorList>
            <person name="Yamashiro T."/>
            <person name="Shiraishi A."/>
            <person name="Satake H."/>
            <person name="Nakayama K."/>
        </authorList>
    </citation>
    <scope>NUCLEOTIDE SEQUENCE</scope>
</reference>
<gene>
    <name evidence="1" type="ORF">Tco_0769921</name>
</gene>
<reference evidence="1" key="1">
    <citation type="journal article" date="2022" name="Int. J. Mol. Sci.">
        <title>Draft Genome of Tanacetum Coccineum: Genomic Comparison of Closely Related Tanacetum-Family Plants.</title>
        <authorList>
            <person name="Yamashiro T."/>
            <person name="Shiraishi A."/>
            <person name="Nakayama K."/>
            <person name="Satake H."/>
        </authorList>
    </citation>
    <scope>NUCLEOTIDE SEQUENCE</scope>
</reference>
<dbReference type="PANTHER" id="PTHR33067">
    <property type="entry name" value="RNA-DIRECTED DNA POLYMERASE-RELATED"/>
    <property type="match status" value="1"/>
</dbReference>
<dbReference type="SUPFAM" id="SSF50630">
    <property type="entry name" value="Acid proteases"/>
    <property type="match status" value="1"/>
</dbReference>
<keyword evidence="1" id="KW-0808">Transferase</keyword>
<comment type="caution">
    <text evidence="1">The sequence shown here is derived from an EMBL/GenBank/DDBJ whole genome shotgun (WGS) entry which is preliminary data.</text>
</comment>
<dbReference type="PANTHER" id="PTHR33067:SF35">
    <property type="entry name" value="ASPARTIC PEPTIDASE DDI1-TYPE DOMAIN-CONTAINING PROTEIN"/>
    <property type="match status" value="1"/>
</dbReference>
<evidence type="ECO:0000313" key="2">
    <source>
        <dbReference type="Proteomes" id="UP001151760"/>
    </source>
</evidence>
<dbReference type="Proteomes" id="UP001151760">
    <property type="component" value="Unassembled WGS sequence"/>
</dbReference>
<evidence type="ECO:0000313" key="1">
    <source>
        <dbReference type="EMBL" id="GJS87285.1"/>
    </source>
</evidence>